<evidence type="ECO:0000313" key="2">
    <source>
        <dbReference type="EMBL" id="KAF1914479.1"/>
    </source>
</evidence>
<feature type="compositionally biased region" description="Basic and acidic residues" evidence="1">
    <location>
        <begin position="44"/>
        <end position="61"/>
    </location>
</feature>
<feature type="region of interest" description="Disordered" evidence="1">
    <location>
        <begin position="161"/>
        <end position="187"/>
    </location>
</feature>
<dbReference type="AlphaFoldDB" id="A0A6A5QGE9"/>
<name>A0A6A5QGE9_AMPQU</name>
<accession>A0A6A5QGE9</accession>
<evidence type="ECO:0000256" key="1">
    <source>
        <dbReference type="SAM" id="MobiDB-lite"/>
    </source>
</evidence>
<feature type="compositionally biased region" description="Basic and acidic residues" evidence="1">
    <location>
        <begin position="161"/>
        <end position="173"/>
    </location>
</feature>
<sequence>MSSSHAEKPADPVSDTESESDVDSSSEASHEPQRETTFEDVNDVSERPGKLAHEGEHEAKRAAGIQFSDQTDHKGTWEKYRKKKRSVAKWAQAIWPADEGFEIQAKISREARVKNKTWYYKAAICDLKTNEELLKCSKTSQSRQTVLNALVEDLRAKLNEQDPETSKVLERSKKEKRNSSGSAKRKKDKKLIVPINLLKYLAADGRK</sequence>
<feature type="region of interest" description="Disordered" evidence="1">
    <location>
        <begin position="1"/>
        <end position="78"/>
    </location>
</feature>
<reference evidence="2" key="1">
    <citation type="journal article" date="2020" name="Stud. Mycol.">
        <title>101 Dothideomycetes genomes: a test case for predicting lifestyles and emergence of pathogens.</title>
        <authorList>
            <person name="Haridas S."/>
            <person name="Albert R."/>
            <person name="Binder M."/>
            <person name="Bloem J."/>
            <person name="Labutti K."/>
            <person name="Salamov A."/>
            <person name="Andreopoulos B."/>
            <person name="Baker S."/>
            <person name="Barry K."/>
            <person name="Bills G."/>
            <person name="Bluhm B."/>
            <person name="Cannon C."/>
            <person name="Castanera R."/>
            <person name="Culley D."/>
            <person name="Daum C."/>
            <person name="Ezra D."/>
            <person name="Gonzalez J."/>
            <person name="Henrissat B."/>
            <person name="Kuo A."/>
            <person name="Liang C."/>
            <person name="Lipzen A."/>
            <person name="Lutzoni F."/>
            <person name="Magnuson J."/>
            <person name="Mondo S."/>
            <person name="Nolan M."/>
            <person name="Ohm R."/>
            <person name="Pangilinan J."/>
            <person name="Park H.-J."/>
            <person name="Ramirez L."/>
            <person name="Alfaro M."/>
            <person name="Sun H."/>
            <person name="Tritt A."/>
            <person name="Yoshinaga Y."/>
            <person name="Zwiers L.-H."/>
            <person name="Turgeon B."/>
            <person name="Goodwin S."/>
            <person name="Spatafora J."/>
            <person name="Crous P."/>
            <person name="Grigoriev I."/>
        </authorList>
    </citation>
    <scope>NUCLEOTIDE SEQUENCE</scope>
    <source>
        <strain evidence="2">HMLAC05119</strain>
    </source>
</reference>
<dbReference type="Proteomes" id="UP000800096">
    <property type="component" value="Unassembled WGS sequence"/>
</dbReference>
<dbReference type="EMBL" id="ML979137">
    <property type="protein sequence ID" value="KAF1914479.1"/>
    <property type="molecule type" value="Genomic_DNA"/>
</dbReference>
<feature type="compositionally biased region" description="Basic and acidic residues" evidence="1">
    <location>
        <begin position="28"/>
        <end position="37"/>
    </location>
</feature>
<organism evidence="2 3">
    <name type="scientific">Ampelomyces quisqualis</name>
    <name type="common">Powdery mildew agent</name>
    <dbReference type="NCBI Taxonomy" id="50730"/>
    <lineage>
        <taxon>Eukaryota</taxon>
        <taxon>Fungi</taxon>
        <taxon>Dikarya</taxon>
        <taxon>Ascomycota</taxon>
        <taxon>Pezizomycotina</taxon>
        <taxon>Dothideomycetes</taxon>
        <taxon>Pleosporomycetidae</taxon>
        <taxon>Pleosporales</taxon>
        <taxon>Pleosporineae</taxon>
        <taxon>Phaeosphaeriaceae</taxon>
        <taxon>Ampelomyces</taxon>
    </lineage>
</organism>
<proteinExistence type="predicted"/>
<keyword evidence="3" id="KW-1185">Reference proteome</keyword>
<feature type="compositionally biased region" description="Basic and acidic residues" evidence="1">
    <location>
        <begin position="1"/>
        <end position="10"/>
    </location>
</feature>
<protein>
    <submittedName>
        <fullName evidence="2">Uncharacterized protein</fullName>
    </submittedName>
</protein>
<evidence type="ECO:0000313" key="3">
    <source>
        <dbReference type="Proteomes" id="UP000800096"/>
    </source>
</evidence>
<feature type="compositionally biased region" description="Acidic residues" evidence="1">
    <location>
        <begin position="14"/>
        <end position="24"/>
    </location>
</feature>
<gene>
    <name evidence="2" type="ORF">BDU57DRAFT_578760</name>
</gene>